<dbReference type="InterPro" id="IPR050490">
    <property type="entry name" value="Bact_solute-bd_prot1"/>
</dbReference>
<dbReference type="Gene3D" id="3.40.190.10">
    <property type="entry name" value="Periplasmic binding protein-like II"/>
    <property type="match status" value="1"/>
</dbReference>
<proteinExistence type="predicted"/>
<evidence type="ECO:0000256" key="2">
    <source>
        <dbReference type="SAM" id="Phobius"/>
    </source>
</evidence>
<keyword evidence="2" id="KW-1133">Transmembrane helix</keyword>
<keyword evidence="2" id="KW-0812">Transmembrane</keyword>
<gene>
    <name evidence="3" type="ORF">UT40_C0031G0002</name>
</gene>
<comment type="caution">
    <text evidence="3">The sequence shown here is derived from an EMBL/GenBank/DDBJ whole genome shotgun (WGS) entry which is preliminary data.</text>
</comment>
<sequence length="493" mass="55821">MADKVTQVFQPSEPPVHPQGKPVSQEVQPEVVQAQDQASIAEEVAEVPKPPRKGVLKKLIFFGLFFVILLIMLAFVATKLKPASQLLFGKKGEIVWWGMQHDKGVYSSIIEEFEKENPNIKIIYEKQSPRDYRERLTNSLASGKGPDVFEIHNSWLPMFKTELATLPTSVMGKEEFDKSFYPSIVANLTTEKGIVAMPLEYDALTLFINEDIFAASLQRPPETWDELKKLVDPREEKSLTIRERDGKIIQSGIALGETSNIDHWPEILALMMFQNRVNPSNPSGQKMADVLTFYTDFRRQNVWDDTLPASTTAFAQGKLAMYFGPTARAIDIAKNNPKLRFKTVRLPQLPKNTPSDPNYSYNTFWVQSVWERSSNKEAAWILLKFLAEKGSLQEINQNIKKHETLEKVYPRPEMNISLREDDILGSIIALGLESHSWYLADNTFDGNTGINSQLKAAFGGVVNEWSARSGEKALNVLQEEVQKILIQYGVSLR</sequence>
<evidence type="ECO:0000313" key="3">
    <source>
        <dbReference type="EMBL" id="KKR11812.1"/>
    </source>
</evidence>
<dbReference type="EMBL" id="LBWQ01000031">
    <property type="protein sequence ID" value="KKR11812.1"/>
    <property type="molecule type" value="Genomic_DNA"/>
</dbReference>
<feature type="transmembrane region" description="Helical" evidence="2">
    <location>
        <begin position="59"/>
        <end position="77"/>
    </location>
</feature>
<dbReference type="PANTHER" id="PTHR43649:SF12">
    <property type="entry name" value="DIACETYLCHITOBIOSE BINDING PROTEIN DASA"/>
    <property type="match status" value="1"/>
</dbReference>
<keyword evidence="2" id="KW-0472">Membrane</keyword>
<feature type="region of interest" description="Disordered" evidence="1">
    <location>
        <begin position="1"/>
        <end position="26"/>
    </location>
</feature>
<dbReference type="Pfam" id="PF13416">
    <property type="entry name" value="SBP_bac_8"/>
    <property type="match status" value="1"/>
</dbReference>
<protein>
    <submittedName>
        <fullName evidence="3">ABC transporter, solute-binding protein</fullName>
    </submittedName>
</protein>
<dbReference type="PANTHER" id="PTHR43649">
    <property type="entry name" value="ARABINOSE-BINDING PROTEIN-RELATED"/>
    <property type="match status" value="1"/>
</dbReference>
<organism evidence="3 4">
    <name type="scientific">Candidatus Woesebacteria bacterium GW2011_GWA1_39_21b</name>
    <dbReference type="NCBI Taxonomy" id="1618551"/>
    <lineage>
        <taxon>Bacteria</taxon>
        <taxon>Candidatus Woeseibacteriota</taxon>
    </lineage>
</organism>
<evidence type="ECO:0000256" key="1">
    <source>
        <dbReference type="SAM" id="MobiDB-lite"/>
    </source>
</evidence>
<dbReference type="AlphaFoldDB" id="A0A0G0RDS3"/>
<dbReference type="Proteomes" id="UP000034690">
    <property type="component" value="Unassembled WGS sequence"/>
</dbReference>
<name>A0A0G0RDS3_9BACT</name>
<reference evidence="3 4" key="1">
    <citation type="journal article" date="2015" name="Nature">
        <title>rRNA introns, odd ribosomes, and small enigmatic genomes across a large radiation of phyla.</title>
        <authorList>
            <person name="Brown C.T."/>
            <person name="Hug L.A."/>
            <person name="Thomas B.C."/>
            <person name="Sharon I."/>
            <person name="Castelle C.J."/>
            <person name="Singh A."/>
            <person name="Wilkins M.J."/>
            <person name="Williams K.H."/>
            <person name="Banfield J.F."/>
        </authorList>
    </citation>
    <scope>NUCLEOTIDE SEQUENCE [LARGE SCALE GENOMIC DNA]</scope>
</reference>
<dbReference type="SUPFAM" id="SSF53850">
    <property type="entry name" value="Periplasmic binding protein-like II"/>
    <property type="match status" value="1"/>
</dbReference>
<accession>A0A0G0RDS3</accession>
<dbReference type="InterPro" id="IPR006059">
    <property type="entry name" value="SBP"/>
</dbReference>
<evidence type="ECO:0000313" key="4">
    <source>
        <dbReference type="Proteomes" id="UP000034690"/>
    </source>
</evidence>